<dbReference type="EMBL" id="KN817570">
    <property type="protein sequence ID" value="KJA20174.1"/>
    <property type="molecule type" value="Genomic_DNA"/>
</dbReference>
<evidence type="ECO:0008006" key="4">
    <source>
        <dbReference type="Google" id="ProtNLM"/>
    </source>
</evidence>
<keyword evidence="1" id="KW-0472">Membrane</keyword>
<feature type="transmembrane region" description="Helical" evidence="1">
    <location>
        <begin position="42"/>
        <end position="63"/>
    </location>
</feature>
<accession>A0A0D2NN00</accession>
<feature type="transmembrane region" description="Helical" evidence="1">
    <location>
        <begin position="123"/>
        <end position="148"/>
    </location>
</feature>
<organism evidence="2 3">
    <name type="scientific">Hypholoma sublateritium (strain FD-334 SS-4)</name>
    <dbReference type="NCBI Taxonomy" id="945553"/>
    <lineage>
        <taxon>Eukaryota</taxon>
        <taxon>Fungi</taxon>
        <taxon>Dikarya</taxon>
        <taxon>Basidiomycota</taxon>
        <taxon>Agaricomycotina</taxon>
        <taxon>Agaricomycetes</taxon>
        <taxon>Agaricomycetidae</taxon>
        <taxon>Agaricales</taxon>
        <taxon>Agaricineae</taxon>
        <taxon>Strophariaceae</taxon>
        <taxon>Hypholoma</taxon>
    </lineage>
</organism>
<dbReference type="AlphaFoldDB" id="A0A0D2NN00"/>
<reference evidence="3" key="1">
    <citation type="submission" date="2014-04" db="EMBL/GenBank/DDBJ databases">
        <title>Evolutionary Origins and Diversification of the Mycorrhizal Mutualists.</title>
        <authorList>
            <consortium name="DOE Joint Genome Institute"/>
            <consortium name="Mycorrhizal Genomics Consortium"/>
            <person name="Kohler A."/>
            <person name="Kuo A."/>
            <person name="Nagy L.G."/>
            <person name="Floudas D."/>
            <person name="Copeland A."/>
            <person name="Barry K.W."/>
            <person name="Cichocki N."/>
            <person name="Veneault-Fourrey C."/>
            <person name="LaButti K."/>
            <person name="Lindquist E.A."/>
            <person name="Lipzen A."/>
            <person name="Lundell T."/>
            <person name="Morin E."/>
            <person name="Murat C."/>
            <person name="Riley R."/>
            <person name="Ohm R."/>
            <person name="Sun H."/>
            <person name="Tunlid A."/>
            <person name="Henrissat B."/>
            <person name="Grigoriev I.V."/>
            <person name="Hibbett D.S."/>
            <person name="Martin F."/>
        </authorList>
    </citation>
    <scope>NUCLEOTIDE SEQUENCE [LARGE SCALE GENOMIC DNA]</scope>
    <source>
        <strain evidence="3">FD-334 SS-4</strain>
    </source>
</reference>
<keyword evidence="1" id="KW-0812">Transmembrane</keyword>
<feature type="transmembrane region" description="Helical" evidence="1">
    <location>
        <begin position="75"/>
        <end position="97"/>
    </location>
</feature>
<keyword evidence="1" id="KW-1133">Transmembrane helix</keyword>
<gene>
    <name evidence="2" type="ORF">HYPSUDRAFT_68757</name>
</gene>
<name>A0A0D2NN00_HYPSF</name>
<evidence type="ECO:0000313" key="2">
    <source>
        <dbReference type="EMBL" id="KJA20174.1"/>
    </source>
</evidence>
<dbReference type="OrthoDB" id="3364107at2759"/>
<dbReference type="Proteomes" id="UP000054270">
    <property type="component" value="Unassembled WGS sequence"/>
</dbReference>
<evidence type="ECO:0000256" key="1">
    <source>
        <dbReference type="SAM" id="Phobius"/>
    </source>
</evidence>
<dbReference type="STRING" id="945553.A0A0D2NN00"/>
<protein>
    <recommendedName>
        <fullName evidence="4">MARVEL domain-containing protein</fullName>
    </recommendedName>
</protein>
<sequence>MAFFYTYRMITLGLSFILSVPLLGLLAHWTSANPFRKTVLWFDSLGLILVSFTLITIPIMLALPEIRKSAYILYTVYELIIVCSLWILWVVAAALAIQQKDVVFPMDDCTVYSDNLISWCDELSAVVGLAVTVFVLLLMYTLLLVVYATVMTSRTGSRVWFKGVKNIQIRIPLAISNLNLA</sequence>
<evidence type="ECO:0000313" key="3">
    <source>
        <dbReference type="Proteomes" id="UP000054270"/>
    </source>
</evidence>
<proteinExistence type="predicted"/>
<dbReference type="OMA" id="NIQIRIP"/>
<keyword evidence="3" id="KW-1185">Reference proteome</keyword>